<feature type="transmembrane region" description="Helical" evidence="6">
    <location>
        <begin position="239"/>
        <end position="260"/>
    </location>
</feature>
<gene>
    <name evidence="7" type="ORF">F8388_009615</name>
    <name evidence="8" type="ORF">G4B88_005352</name>
</gene>
<proteinExistence type="inferred from homology"/>
<evidence type="ECO:0000256" key="2">
    <source>
        <dbReference type="ARBA" id="ARBA00006840"/>
    </source>
</evidence>
<dbReference type="Proteomes" id="UP000525078">
    <property type="component" value="Unassembled WGS sequence"/>
</dbReference>
<keyword evidence="5 6" id="KW-0472">Membrane</keyword>
<evidence type="ECO:0008006" key="11">
    <source>
        <dbReference type="Google" id="ProtNLM"/>
    </source>
</evidence>
<feature type="transmembrane region" description="Helical" evidence="6">
    <location>
        <begin position="70"/>
        <end position="96"/>
    </location>
</feature>
<dbReference type="InterPro" id="IPR018499">
    <property type="entry name" value="Tetraspanin/Peripherin"/>
</dbReference>
<evidence type="ECO:0000256" key="1">
    <source>
        <dbReference type="ARBA" id="ARBA00004141"/>
    </source>
</evidence>
<reference evidence="9 10" key="1">
    <citation type="journal article" date="2020" name="bioRxiv">
        <title>Sequence and annotation of 42 cannabis genomes reveals extensive copy number variation in cannabinoid synthesis and pathogen resistance genes.</title>
        <authorList>
            <person name="Mckernan K.J."/>
            <person name="Helbert Y."/>
            <person name="Kane L.T."/>
            <person name="Ebling H."/>
            <person name="Zhang L."/>
            <person name="Liu B."/>
            <person name="Eaton Z."/>
            <person name="Mclaughlin S."/>
            <person name="Kingan S."/>
            <person name="Baybayan P."/>
            <person name="Concepcion G."/>
            <person name="Jordan M."/>
            <person name="Riva A."/>
            <person name="Barbazuk W."/>
            <person name="Harkins T."/>
        </authorList>
    </citation>
    <scope>NUCLEOTIDE SEQUENCE [LARGE SCALE GENOMIC DNA]</scope>
    <source>
        <strain evidence="9 10">cv. Jamaican Lion 4</strain>
        <strain evidence="8">Father</strain>
        <strain evidence="7">Mother</strain>
        <tissue evidence="7">Leaf</tissue>
    </source>
</reference>
<organism evidence="7 9">
    <name type="scientific">Cannabis sativa</name>
    <name type="common">Hemp</name>
    <name type="synonym">Marijuana</name>
    <dbReference type="NCBI Taxonomy" id="3483"/>
    <lineage>
        <taxon>Eukaryota</taxon>
        <taxon>Viridiplantae</taxon>
        <taxon>Streptophyta</taxon>
        <taxon>Embryophyta</taxon>
        <taxon>Tracheophyta</taxon>
        <taxon>Spermatophyta</taxon>
        <taxon>Magnoliopsida</taxon>
        <taxon>eudicotyledons</taxon>
        <taxon>Gunneridae</taxon>
        <taxon>Pentapetalae</taxon>
        <taxon>rosids</taxon>
        <taxon>fabids</taxon>
        <taxon>Rosales</taxon>
        <taxon>Cannabaceae</taxon>
        <taxon>Cannabis</taxon>
    </lineage>
</organism>
<dbReference type="AlphaFoldDB" id="A0A7J6E8M1"/>
<accession>A0A803PWJ7</accession>
<dbReference type="InterPro" id="IPR044991">
    <property type="entry name" value="TET_plant"/>
</dbReference>
<dbReference type="Pfam" id="PF00335">
    <property type="entry name" value="Tetraspanin"/>
    <property type="match status" value="1"/>
</dbReference>
<feature type="transmembrane region" description="Helical" evidence="6">
    <location>
        <begin position="6"/>
        <end position="29"/>
    </location>
</feature>
<dbReference type="Proteomes" id="UP000583929">
    <property type="component" value="Unassembled WGS sequence"/>
</dbReference>
<evidence type="ECO:0000256" key="3">
    <source>
        <dbReference type="ARBA" id="ARBA00022692"/>
    </source>
</evidence>
<comment type="subcellular location">
    <subcellularLocation>
        <location evidence="1">Membrane</location>
        <topology evidence="1">Multi-pass membrane protein</topology>
    </subcellularLocation>
</comment>
<evidence type="ECO:0000256" key="5">
    <source>
        <dbReference type="ARBA" id="ARBA00023136"/>
    </source>
</evidence>
<evidence type="ECO:0000313" key="10">
    <source>
        <dbReference type="Proteomes" id="UP000583929"/>
    </source>
</evidence>
<keyword evidence="4 6" id="KW-1133">Transmembrane helix</keyword>
<dbReference type="PANTHER" id="PTHR32191">
    <property type="entry name" value="TETRASPANIN-8-RELATED"/>
    <property type="match status" value="1"/>
</dbReference>
<comment type="caution">
    <text evidence="7">The sequence shown here is derived from an EMBL/GenBank/DDBJ whole genome shotgun (WGS) entry which is preliminary data.</text>
</comment>
<dbReference type="OrthoDB" id="1881997at2759"/>
<name>A0A7J6E8M1_CANSA</name>
<evidence type="ECO:0000313" key="9">
    <source>
        <dbReference type="Proteomes" id="UP000525078"/>
    </source>
</evidence>
<evidence type="ECO:0000313" key="7">
    <source>
        <dbReference type="EMBL" id="KAF4354624.1"/>
    </source>
</evidence>
<keyword evidence="10" id="KW-1185">Reference proteome</keyword>
<dbReference type="EMBL" id="JAATIP010000278">
    <property type="protein sequence ID" value="KAF4354624.1"/>
    <property type="molecule type" value="Genomic_DNA"/>
</dbReference>
<evidence type="ECO:0000256" key="4">
    <source>
        <dbReference type="ARBA" id="ARBA00022989"/>
    </source>
</evidence>
<dbReference type="GO" id="GO:0009734">
    <property type="term" value="P:auxin-activated signaling pathway"/>
    <property type="evidence" value="ECO:0007669"/>
    <property type="project" value="InterPro"/>
</dbReference>
<dbReference type="PRINTS" id="PR00259">
    <property type="entry name" value="TMFOUR"/>
</dbReference>
<accession>A0A7J6E8M1</accession>
<protein>
    <recommendedName>
        <fullName evidence="11">Tetraspanin-3-like</fullName>
    </recommendedName>
</protein>
<dbReference type="OMA" id="ADCTRWS"/>
<evidence type="ECO:0000256" key="6">
    <source>
        <dbReference type="SAM" id="Phobius"/>
    </source>
</evidence>
<dbReference type="EMBL" id="JAATIQ010000053">
    <property type="protein sequence ID" value="KAF4392393.1"/>
    <property type="molecule type" value="Genomic_DNA"/>
</dbReference>
<sequence>MRASNHLIGLVNFLTFLLSIPILGGGIWLSSRANNTDCLKFLQWPIIVIGAAVMVVSLAGFAGACYRNTFLMWLYLFVMFFVVAALLCFIIFAYAVTDKGSGRPVINRAYLDYYLEDYSGWLEQRVADNSYWFKIASCVRDSKACGSKFGRFVNGVPETADMFYNRKLNPIESGCCKPPTECGYGYVNETIWTPGGGLAGTIADCTRWSNDQGQLCFGCDSCKAGVLGSIKKSWRKVSVINIVVLILLVIFYVIGCAAFRNNRRIDNEESTGETRMTKAQPSRIHF</sequence>
<dbReference type="GO" id="GO:0016020">
    <property type="term" value="C:membrane"/>
    <property type="evidence" value="ECO:0007669"/>
    <property type="project" value="UniProtKB-SubCell"/>
</dbReference>
<comment type="similarity">
    <text evidence="2">Belongs to the tetraspanin (TM4SF) family.</text>
</comment>
<keyword evidence="3 6" id="KW-0812">Transmembrane</keyword>
<evidence type="ECO:0000313" key="8">
    <source>
        <dbReference type="EMBL" id="KAF4392393.1"/>
    </source>
</evidence>
<feature type="transmembrane region" description="Helical" evidence="6">
    <location>
        <begin position="41"/>
        <end position="64"/>
    </location>
</feature>